<dbReference type="Proteomes" id="UP000197277">
    <property type="component" value="Unassembled WGS sequence"/>
</dbReference>
<feature type="domain" description="HTH LytTR-type" evidence="1">
    <location>
        <begin position="1"/>
        <end position="94"/>
    </location>
</feature>
<dbReference type="AlphaFoldDB" id="A0A246FK92"/>
<keyword evidence="3" id="KW-1185">Reference proteome</keyword>
<evidence type="ECO:0000259" key="1">
    <source>
        <dbReference type="PROSITE" id="PS50930"/>
    </source>
</evidence>
<dbReference type="RefSeq" id="WP_088464572.1">
    <property type="nucleotide sequence ID" value="NZ_NIRR01000017.1"/>
</dbReference>
<sequence length="94" mass="11313">MRLAEVWLFEISGSYTQIYFDQHRPLIPRTLQHLEQRLDGRVFFRANRQQIINLNWVESIEPWFSNTLKIRLRGGPEVEVSRQQSGRFRELLSL</sequence>
<protein>
    <recommendedName>
        <fullName evidence="1">HTH LytTR-type domain-containing protein</fullName>
    </recommendedName>
</protein>
<gene>
    <name evidence="2" type="ORF">CDA63_11345</name>
</gene>
<dbReference type="PROSITE" id="PS50930">
    <property type="entry name" value="HTH_LYTTR"/>
    <property type="match status" value="1"/>
</dbReference>
<name>A0A246FK92_9BACT</name>
<evidence type="ECO:0000313" key="2">
    <source>
        <dbReference type="EMBL" id="OWP62972.1"/>
    </source>
</evidence>
<dbReference type="GO" id="GO:0003677">
    <property type="term" value="F:DNA binding"/>
    <property type="evidence" value="ECO:0007669"/>
    <property type="project" value="InterPro"/>
</dbReference>
<dbReference type="EMBL" id="NIRR01000017">
    <property type="protein sequence ID" value="OWP62972.1"/>
    <property type="molecule type" value="Genomic_DNA"/>
</dbReference>
<proteinExistence type="predicted"/>
<dbReference type="Pfam" id="PF04397">
    <property type="entry name" value="LytTR"/>
    <property type="match status" value="1"/>
</dbReference>
<dbReference type="OrthoDB" id="1646880at2"/>
<organism evidence="2 3">
    <name type="scientific">Hymenobacter amundsenii</name>
    <dbReference type="NCBI Taxonomy" id="2006685"/>
    <lineage>
        <taxon>Bacteria</taxon>
        <taxon>Pseudomonadati</taxon>
        <taxon>Bacteroidota</taxon>
        <taxon>Cytophagia</taxon>
        <taxon>Cytophagales</taxon>
        <taxon>Hymenobacteraceae</taxon>
        <taxon>Hymenobacter</taxon>
    </lineage>
</organism>
<accession>A0A246FK92</accession>
<evidence type="ECO:0000313" key="3">
    <source>
        <dbReference type="Proteomes" id="UP000197277"/>
    </source>
</evidence>
<dbReference type="Gene3D" id="2.40.50.1020">
    <property type="entry name" value="LytTr DNA-binding domain"/>
    <property type="match status" value="1"/>
</dbReference>
<dbReference type="SMART" id="SM00850">
    <property type="entry name" value="LytTR"/>
    <property type="match status" value="1"/>
</dbReference>
<reference evidence="2 3" key="1">
    <citation type="submission" date="2017-06" db="EMBL/GenBank/DDBJ databases">
        <title>Hymenobacter amundsenii sp. nov. isolated from regoliths in Antarctica.</title>
        <authorList>
            <person name="Sedlacek I."/>
            <person name="Kralova S."/>
            <person name="Pantucek R."/>
            <person name="Svec P."/>
            <person name="Holochova P."/>
            <person name="Stankova E."/>
            <person name="Vrbovska V."/>
            <person name="Busse H.-J."/>
        </authorList>
    </citation>
    <scope>NUCLEOTIDE SEQUENCE [LARGE SCALE GENOMIC DNA]</scope>
    <source>
        <strain evidence="2 3">CCM 8682</strain>
    </source>
</reference>
<dbReference type="PANTHER" id="PTHR37299">
    <property type="entry name" value="TRANSCRIPTIONAL REGULATOR-RELATED"/>
    <property type="match status" value="1"/>
</dbReference>
<dbReference type="GO" id="GO:0000156">
    <property type="term" value="F:phosphorelay response regulator activity"/>
    <property type="evidence" value="ECO:0007669"/>
    <property type="project" value="InterPro"/>
</dbReference>
<comment type="caution">
    <text evidence="2">The sequence shown here is derived from an EMBL/GenBank/DDBJ whole genome shotgun (WGS) entry which is preliminary data.</text>
</comment>
<dbReference type="PANTHER" id="PTHR37299:SF1">
    <property type="entry name" value="STAGE 0 SPORULATION PROTEIN A HOMOLOG"/>
    <property type="match status" value="1"/>
</dbReference>
<dbReference type="InterPro" id="IPR046947">
    <property type="entry name" value="LytR-like"/>
</dbReference>
<dbReference type="InterPro" id="IPR007492">
    <property type="entry name" value="LytTR_DNA-bd_dom"/>
</dbReference>